<reference evidence="1 2" key="1">
    <citation type="journal article" date="2016" name="Sci. Rep.">
        <title>The Dendrobium catenatum Lindl. genome sequence provides insights into polysaccharide synthase, floral development and adaptive evolution.</title>
        <authorList>
            <person name="Zhang G.Q."/>
            <person name="Xu Q."/>
            <person name="Bian C."/>
            <person name="Tsai W.C."/>
            <person name="Yeh C.M."/>
            <person name="Liu K.W."/>
            <person name="Yoshida K."/>
            <person name="Zhang L.S."/>
            <person name="Chang S.B."/>
            <person name="Chen F."/>
            <person name="Shi Y."/>
            <person name="Su Y.Y."/>
            <person name="Zhang Y.Q."/>
            <person name="Chen L.J."/>
            <person name="Yin Y."/>
            <person name="Lin M."/>
            <person name="Huang H."/>
            <person name="Deng H."/>
            <person name="Wang Z.W."/>
            <person name="Zhu S.L."/>
            <person name="Zhao X."/>
            <person name="Deng C."/>
            <person name="Niu S.C."/>
            <person name="Huang J."/>
            <person name="Wang M."/>
            <person name="Liu G.H."/>
            <person name="Yang H.J."/>
            <person name="Xiao X.J."/>
            <person name="Hsiao Y.Y."/>
            <person name="Wu W.L."/>
            <person name="Chen Y.Y."/>
            <person name="Mitsuda N."/>
            <person name="Ohme-Takagi M."/>
            <person name="Luo Y.B."/>
            <person name="Van de Peer Y."/>
            <person name="Liu Z.J."/>
        </authorList>
    </citation>
    <scope>NUCLEOTIDE SEQUENCE [LARGE SCALE GENOMIC DNA]</scope>
    <source>
        <tissue evidence="1">The whole plant</tissue>
    </source>
</reference>
<evidence type="ECO:0000313" key="2">
    <source>
        <dbReference type="Proteomes" id="UP000233837"/>
    </source>
</evidence>
<proteinExistence type="predicted"/>
<gene>
    <name evidence="1" type="ORF">MA16_Dca019231</name>
</gene>
<accession>A0A2I0W1L6</accession>
<reference evidence="1 2" key="2">
    <citation type="journal article" date="2017" name="Nature">
        <title>The Apostasia genome and the evolution of orchids.</title>
        <authorList>
            <person name="Zhang G.Q."/>
            <person name="Liu K.W."/>
            <person name="Li Z."/>
            <person name="Lohaus R."/>
            <person name="Hsiao Y.Y."/>
            <person name="Niu S.C."/>
            <person name="Wang J.Y."/>
            <person name="Lin Y.C."/>
            <person name="Xu Q."/>
            <person name="Chen L.J."/>
            <person name="Yoshida K."/>
            <person name="Fujiwara S."/>
            <person name="Wang Z.W."/>
            <person name="Zhang Y.Q."/>
            <person name="Mitsuda N."/>
            <person name="Wang M."/>
            <person name="Liu G.H."/>
            <person name="Pecoraro L."/>
            <person name="Huang H.X."/>
            <person name="Xiao X.J."/>
            <person name="Lin M."/>
            <person name="Wu X.Y."/>
            <person name="Wu W.L."/>
            <person name="Chen Y.Y."/>
            <person name="Chang S.B."/>
            <person name="Sakamoto S."/>
            <person name="Ohme-Takagi M."/>
            <person name="Yagi M."/>
            <person name="Zeng S.J."/>
            <person name="Shen C.Y."/>
            <person name="Yeh C.M."/>
            <person name="Luo Y.B."/>
            <person name="Tsai W.C."/>
            <person name="Van de Peer Y."/>
            <person name="Liu Z.J."/>
        </authorList>
    </citation>
    <scope>NUCLEOTIDE SEQUENCE [LARGE SCALE GENOMIC DNA]</scope>
    <source>
        <tissue evidence="1">The whole plant</tissue>
    </source>
</reference>
<protein>
    <submittedName>
        <fullName evidence="1">Uncharacterized protein</fullName>
    </submittedName>
</protein>
<organism evidence="1 2">
    <name type="scientific">Dendrobium catenatum</name>
    <dbReference type="NCBI Taxonomy" id="906689"/>
    <lineage>
        <taxon>Eukaryota</taxon>
        <taxon>Viridiplantae</taxon>
        <taxon>Streptophyta</taxon>
        <taxon>Embryophyta</taxon>
        <taxon>Tracheophyta</taxon>
        <taxon>Spermatophyta</taxon>
        <taxon>Magnoliopsida</taxon>
        <taxon>Liliopsida</taxon>
        <taxon>Asparagales</taxon>
        <taxon>Orchidaceae</taxon>
        <taxon>Epidendroideae</taxon>
        <taxon>Malaxideae</taxon>
        <taxon>Dendrobiinae</taxon>
        <taxon>Dendrobium</taxon>
    </lineage>
</organism>
<sequence length="151" mass="16974">MSLTPVTTSASIYTQVSYKLRSGQAEGESTPLLEKTILGTFSRATKELNARAQRTGTSHILQAIILPQGEDDIRCSNLNQTNFYPSNQDSSLPCEIHQAANNTHHSYRHVSQPSRSEDHIKTLLTPFHLNKQPLEWLFTLRQPTPLTAFRS</sequence>
<name>A0A2I0W1L6_9ASPA</name>
<keyword evidence="2" id="KW-1185">Reference proteome</keyword>
<evidence type="ECO:0000313" key="1">
    <source>
        <dbReference type="EMBL" id="PKU69545.1"/>
    </source>
</evidence>
<dbReference type="EMBL" id="KZ503023">
    <property type="protein sequence ID" value="PKU69545.1"/>
    <property type="molecule type" value="Genomic_DNA"/>
</dbReference>
<dbReference type="Proteomes" id="UP000233837">
    <property type="component" value="Unassembled WGS sequence"/>
</dbReference>
<dbReference type="AlphaFoldDB" id="A0A2I0W1L6"/>